<accession>A0A3L7AGG0</accession>
<evidence type="ECO:0000313" key="1">
    <source>
        <dbReference type="EMBL" id="RLP79556.1"/>
    </source>
</evidence>
<evidence type="ECO:0000313" key="2">
    <source>
        <dbReference type="Proteomes" id="UP000269692"/>
    </source>
</evidence>
<dbReference type="AlphaFoldDB" id="A0A3L7AGG0"/>
<dbReference type="EMBL" id="RCTF01000005">
    <property type="protein sequence ID" value="RLP79556.1"/>
    <property type="molecule type" value="Genomic_DNA"/>
</dbReference>
<proteinExistence type="predicted"/>
<sequence>MTPDTKPLALRVAIPPSGPCPWCGAYSSRSCEMEEEVGSCPWEDSEPDNCSTCGGSGVITKRVSVYEHGCGFPHDDGEEVPCPDCRAPDPDILRDDAHERERLRREFPDGE</sequence>
<dbReference type="Proteomes" id="UP000269692">
    <property type="component" value="Unassembled WGS sequence"/>
</dbReference>
<name>A0A3L7AGG0_9HYPH</name>
<gene>
    <name evidence="1" type="ORF">D9R14_07790</name>
</gene>
<reference evidence="1 2" key="1">
    <citation type="submission" date="2018-10" db="EMBL/GenBank/DDBJ databases">
        <title>Xanthobacter tagetidis genome sequencing and assembly.</title>
        <authorList>
            <person name="Maclea K.S."/>
            <person name="Goen A.E."/>
            <person name="Fatima S.A."/>
        </authorList>
    </citation>
    <scope>NUCLEOTIDE SEQUENCE [LARGE SCALE GENOMIC DNA]</scope>
    <source>
        <strain evidence="1 2">ATCC 700314</strain>
    </source>
</reference>
<comment type="caution">
    <text evidence="1">The sequence shown here is derived from an EMBL/GenBank/DDBJ whole genome shotgun (WGS) entry which is preliminary data.</text>
</comment>
<keyword evidence="2" id="KW-1185">Reference proteome</keyword>
<organism evidence="1 2">
    <name type="scientific">Xanthobacter tagetidis</name>
    <dbReference type="NCBI Taxonomy" id="60216"/>
    <lineage>
        <taxon>Bacteria</taxon>
        <taxon>Pseudomonadati</taxon>
        <taxon>Pseudomonadota</taxon>
        <taxon>Alphaproteobacteria</taxon>
        <taxon>Hyphomicrobiales</taxon>
        <taxon>Xanthobacteraceae</taxon>
        <taxon>Xanthobacter</taxon>
    </lineage>
</organism>
<protein>
    <submittedName>
        <fullName evidence="1">Uncharacterized protein</fullName>
    </submittedName>
</protein>
<dbReference type="RefSeq" id="WP_121622766.1">
    <property type="nucleotide sequence ID" value="NZ_JACIIW010000001.1"/>
</dbReference>
<dbReference type="OrthoDB" id="8452418at2"/>